<dbReference type="EMBL" id="PQJL01000022">
    <property type="protein sequence ID" value="ROW58787.1"/>
    <property type="molecule type" value="Genomic_DNA"/>
</dbReference>
<dbReference type="AlphaFoldDB" id="A0A423XQV7"/>
<proteinExistence type="predicted"/>
<comment type="caution">
    <text evidence="2">The sequence shown here is derived from an EMBL/GenBank/DDBJ whole genome shotgun (WGS) entry which is preliminary data.</text>
</comment>
<organism evidence="2 3">
    <name type="scientific">Cronobacter malonaticus</name>
    <dbReference type="NCBI Taxonomy" id="413503"/>
    <lineage>
        <taxon>Bacteria</taxon>
        <taxon>Pseudomonadati</taxon>
        <taxon>Pseudomonadota</taxon>
        <taxon>Gammaproteobacteria</taxon>
        <taxon>Enterobacterales</taxon>
        <taxon>Enterobacteriaceae</taxon>
        <taxon>Cronobacter</taxon>
    </lineage>
</organism>
<gene>
    <name evidence="2" type="ORF">C3E80_19505</name>
</gene>
<evidence type="ECO:0000259" key="1">
    <source>
        <dbReference type="Pfam" id="PF16778"/>
    </source>
</evidence>
<accession>A0A423XQV7</accession>
<evidence type="ECO:0000313" key="3">
    <source>
        <dbReference type="Proteomes" id="UP000285793"/>
    </source>
</evidence>
<name>A0A423XQV7_9ENTR</name>
<feature type="domain" description="Phage tail assembly chaperone-like" evidence="1">
    <location>
        <begin position="60"/>
        <end position="115"/>
    </location>
</feature>
<reference evidence="2 3" key="1">
    <citation type="journal article" date="2018" name="Front. Microbiol.">
        <title>An Investigation of an Acute Gastroenteritis Outbreak: Cronobacter sakazakii, a Potential Cause of Food-Borne Illness.</title>
        <authorList>
            <person name="Yong W."/>
            <person name="Guo B."/>
            <person name="Shi X."/>
            <person name="Cheng T."/>
            <person name="Chen M."/>
            <person name="Jiang X."/>
            <person name="Ye Y."/>
            <person name="Wang J."/>
            <person name="Xie G."/>
            <person name="Ding J."/>
        </authorList>
    </citation>
    <scope>NUCLEOTIDE SEQUENCE [LARGE SCALE GENOMIC DNA]</scope>
    <source>
        <strain evidence="2 3">S1</strain>
    </source>
</reference>
<protein>
    <recommendedName>
        <fullName evidence="1">Phage tail assembly chaperone-like domain-containing protein</fullName>
    </recommendedName>
</protein>
<dbReference type="Pfam" id="PF16778">
    <property type="entry name" value="Phage_tail_APC"/>
    <property type="match status" value="1"/>
</dbReference>
<dbReference type="InterPro" id="IPR031893">
    <property type="entry name" value="Phage_tail_APC"/>
</dbReference>
<dbReference type="Gene3D" id="6.10.140.1310">
    <property type="match status" value="1"/>
</dbReference>
<evidence type="ECO:0000313" key="2">
    <source>
        <dbReference type="EMBL" id="ROW58787.1"/>
    </source>
</evidence>
<sequence length="121" mass="13641">MFPTASHSGSLILPRCLTIFRRRRGKLTKALCLRRTGMAEPMRLPAMIKINQEKLEAIRAAEVRAERDRLIAASDWAMMPDAPTDKEAWGAYRKALREVPQQEGFPEKAVWPVPPVTVSGE</sequence>
<dbReference type="Proteomes" id="UP000285793">
    <property type="component" value="Unassembled WGS sequence"/>
</dbReference>